<keyword evidence="3" id="KW-0004">4Fe-4S</keyword>
<feature type="domain" description="4Fe-4S ferredoxin-type" evidence="14">
    <location>
        <begin position="4"/>
        <end position="32"/>
    </location>
</feature>
<dbReference type="PROSITE" id="PS51379">
    <property type="entry name" value="4FE4S_FER_2"/>
    <property type="match status" value="2"/>
</dbReference>
<dbReference type="GO" id="GO:0000155">
    <property type="term" value="F:phosphorelay sensor kinase activity"/>
    <property type="evidence" value="ECO:0007669"/>
    <property type="project" value="InterPro"/>
</dbReference>
<keyword evidence="7" id="KW-0547">Nucleotide-binding</keyword>
<dbReference type="InterPro" id="IPR004358">
    <property type="entry name" value="Sig_transdc_His_kin-like_C"/>
</dbReference>
<evidence type="ECO:0000256" key="3">
    <source>
        <dbReference type="ARBA" id="ARBA00022485"/>
    </source>
</evidence>
<keyword evidence="4" id="KW-0597">Phosphoprotein</keyword>
<proteinExistence type="predicted"/>
<evidence type="ECO:0000259" key="14">
    <source>
        <dbReference type="PROSITE" id="PS51379"/>
    </source>
</evidence>
<sequence length="659" mass="74059">MSQAIVSTISDRCKRCYSCIRECPAAAIRVVGAQAQVIEERCIACGHCVKVCSQDAKQILSEIDLAFELLQTKKAVAIVAPSFAASFPENYKRVPTALKRLGFTKVIETAFGADLIANHYSEILKSESEKTIISSACPAVVSFIQKYYVELVPNIAKIVSPMIALGRYLRQELGDDIKIVFIGPCVAKKHEAVEDEVHGTIDCVLTFHELKEVFEEKQIDINLLEEGEFDPPHAMMGKAYPLAGGLLKTTDINDDVLEKDIIVVEGKKKVLEIIEEIAHNNINAKFTDILFCEGCISGPAIDTTLNYYSRREKVIDYIHEKINNVDRRVWKSYLYNARKLDLTRNFKADNQRRPMPSEEQIKEILAQTKKFTPKDELNCGACGYETCREYAIAIAKGLAEKEMCLPYLIDELRVAYENLSNTQEQLRIAEKLASIGQLAAGVAHEINNPLGTILLYTSMLKKELEKYYNEDRYKADLDLILEEANRCKNIVSNLLNFARQGKLNLKEFDVKKVLYDVLKPFTVNPAYKKIDFIFNAGNNDCPIVADEDQLKQVFINIIKNACDAMMDTEQKTLTVNLNCNEKEVQIEFSDTGTGIPKENQNKIFTPFFTTKSIGKGTGLGLAISYGIIKMHKGNISFISEEGKGTTFRLTLPRNQISNN</sequence>
<evidence type="ECO:0000256" key="1">
    <source>
        <dbReference type="ARBA" id="ARBA00000085"/>
    </source>
</evidence>
<reference evidence="16" key="1">
    <citation type="journal article" date="2020" name="mSystems">
        <title>Genome- and Community-Level Interaction Insights into Carbon Utilization and Element Cycling Functions of Hydrothermarchaeota in Hydrothermal Sediment.</title>
        <authorList>
            <person name="Zhou Z."/>
            <person name="Liu Y."/>
            <person name="Xu W."/>
            <person name="Pan J."/>
            <person name="Luo Z.H."/>
            <person name="Li M."/>
        </authorList>
    </citation>
    <scope>NUCLEOTIDE SEQUENCE [LARGE SCALE GENOMIC DNA]</scope>
    <source>
        <strain evidence="16">SpSt-479</strain>
    </source>
</reference>
<feature type="domain" description="Histidine kinase" evidence="13">
    <location>
        <begin position="441"/>
        <end position="655"/>
    </location>
</feature>
<dbReference type="InterPro" id="IPR005467">
    <property type="entry name" value="His_kinase_dom"/>
</dbReference>
<feature type="domain" description="4Fe-4S ferredoxin-type" evidence="14">
    <location>
        <begin position="33"/>
        <end position="62"/>
    </location>
</feature>
<evidence type="ECO:0000256" key="2">
    <source>
        <dbReference type="ARBA" id="ARBA00012438"/>
    </source>
</evidence>
<evidence type="ECO:0000256" key="10">
    <source>
        <dbReference type="ARBA" id="ARBA00023004"/>
    </source>
</evidence>
<dbReference type="Gene3D" id="1.10.15.40">
    <property type="entry name" value="Electron transport complex subunit B, putative Fe-S cluster"/>
    <property type="match status" value="1"/>
</dbReference>
<dbReference type="PRINTS" id="PR00344">
    <property type="entry name" value="BCTRLSENSOR"/>
</dbReference>
<dbReference type="Gene3D" id="3.30.70.20">
    <property type="match status" value="1"/>
</dbReference>
<dbReference type="GO" id="GO:0005524">
    <property type="term" value="F:ATP binding"/>
    <property type="evidence" value="ECO:0007669"/>
    <property type="project" value="UniProtKB-KW"/>
</dbReference>
<dbReference type="InterPro" id="IPR007202">
    <property type="entry name" value="4Fe-4S_dom"/>
</dbReference>
<organism evidence="16">
    <name type="scientific">Ignavibacterium album</name>
    <dbReference type="NCBI Taxonomy" id="591197"/>
    <lineage>
        <taxon>Bacteria</taxon>
        <taxon>Pseudomonadati</taxon>
        <taxon>Ignavibacteriota</taxon>
        <taxon>Ignavibacteria</taxon>
        <taxon>Ignavibacteriales</taxon>
        <taxon>Ignavibacteriaceae</taxon>
        <taxon>Ignavibacterium</taxon>
    </lineage>
</organism>
<evidence type="ECO:0000256" key="9">
    <source>
        <dbReference type="ARBA" id="ARBA00022840"/>
    </source>
</evidence>
<dbReference type="InterPro" id="IPR003594">
    <property type="entry name" value="HATPase_dom"/>
</dbReference>
<dbReference type="EMBL" id="DSUJ01000010">
    <property type="protein sequence ID" value="HFI92294.1"/>
    <property type="molecule type" value="Genomic_DNA"/>
</dbReference>
<comment type="caution">
    <text evidence="16">The sequence shown here is derived from an EMBL/GenBank/DDBJ whole genome shotgun (WGS) entry which is preliminary data.</text>
</comment>
<dbReference type="PANTHER" id="PTHR43065:SF46">
    <property type="entry name" value="C4-DICARBOXYLATE TRANSPORT SENSOR PROTEIN DCTB"/>
    <property type="match status" value="1"/>
</dbReference>
<dbReference type="InterPro" id="IPR017896">
    <property type="entry name" value="4Fe4S_Fe-S-bd"/>
</dbReference>
<protein>
    <recommendedName>
        <fullName evidence="2">histidine kinase</fullName>
        <ecNumber evidence="2">2.7.13.3</ecNumber>
    </recommendedName>
</protein>
<accession>A0A7V2ZLN7</accession>
<dbReference type="SUPFAM" id="SSF53920">
    <property type="entry name" value="Fe-only hydrogenase"/>
    <property type="match status" value="1"/>
</dbReference>
<dbReference type="Pfam" id="PF13237">
    <property type="entry name" value="Fer4_10"/>
    <property type="match status" value="1"/>
</dbReference>
<keyword evidence="9" id="KW-0067">ATP-binding</keyword>
<dbReference type="Gene3D" id="3.30.565.10">
    <property type="entry name" value="Histidine kinase-like ATPase, C-terminal domain"/>
    <property type="match status" value="1"/>
</dbReference>
<dbReference type="InterPro" id="IPR009016">
    <property type="entry name" value="Fe_hydrogenase"/>
</dbReference>
<evidence type="ECO:0000259" key="15">
    <source>
        <dbReference type="PROSITE" id="PS51656"/>
    </source>
</evidence>
<evidence type="ECO:0000256" key="12">
    <source>
        <dbReference type="ARBA" id="ARBA00023014"/>
    </source>
</evidence>
<dbReference type="InterPro" id="IPR003661">
    <property type="entry name" value="HisK_dim/P_dom"/>
</dbReference>
<gene>
    <name evidence="16" type="ORF">ENS31_12320</name>
</gene>
<dbReference type="PANTHER" id="PTHR43065">
    <property type="entry name" value="SENSOR HISTIDINE KINASE"/>
    <property type="match status" value="1"/>
</dbReference>
<evidence type="ECO:0000256" key="6">
    <source>
        <dbReference type="ARBA" id="ARBA00022723"/>
    </source>
</evidence>
<dbReference type="InterPro" id="IPR004108">
    <property type="entry name" value="Fe_hydrogenase_lsu_C"/>
</dbReference>
<dbReference type="GO" id="GO:0046872">
    <property type="term" value="F:metal ion binding"/>
    <property type="evidence" value="ECO:0007669"/>
    <property type="project" value="UniProtKB-KW"/>
</dbReference>
<evidence type="ECO:0000259" key="13">
    <source>
        <dbReference type="PROSITE" id="PS50109"/>
    </source>
</evidence>
<dbReference type="Pfam" id="PF04060">
    <property type="entry name" value="FeS"/>
    <property type="match status" value="1"/>
</dbReference>
<evidence type="ECO:0000256" key="4">
    <source>
        <dbReference type="ARBA" id="ARBA00022553"/>
    </source>
</evidence>
<keyword evidence="6" id="KW-0479">Metal-binding</keyword>
<dbReference type="SMART" id="SM00387">
    <property type="entry name" value="HATPase_c"/>
    <property type="match status" value="1"/>
</dbReference>
<dbReference type="AlphaFoldDB" id="A0A7V2ZLN7"/>
<keyword evidence="12" id="KW-0411">Iron-sulfur</keyword>
<evidence type="ECO:0000256" key="8">
    <source>
        <dbReference type="ARBA" id="ARBA00022777"/>
    </source>
</evidence>
<dbReference type="Gene3D" id="3.40.50.1780">
    <property type="match status" value="1"/>
</dbReference>
<keyword evidence="5" id="KW-0808">Transferase</keyword>
<evidence type="ECO:0000313" key="16">
    <source>
        <dbReference type="EMBL" id="HFI92294.1"/>
    </source>
</evidence>
<dbReference type="SUPFAM" id="SSF47384">
    <property type="entry name" value="Homodimeric domain of signal transducing histidine kinase"/>
    <property type="match status" value="1"/>
</dbReference>
<dbReference type="Gene3D" id="1.10.287.130">
    <property type="match status" value="1"/>
</dbReference>
<dbReference type="Pfam" id="PF00512">
    <property type="entry name" value="HisKA"/>
    <property type="match status" value="1"/>
</dbReference>
<feature type="domain" description="4Fe-4S" evidence="15">
    <location>
        <begin position="360"/>
        <end position="421"/>
    </location>
</feature>
<evidence type="ECO:0000256" key="11">
    <source>
        <dbReference type="ARBA" id="ARBA00023012"/>
    </source>
</evidence>
<dbReference type="CDD" id="cd00082">
    <property type="entry name" value="HisKA"/>
    <property type="match status" value="1"/>
</dbReference>
<keyword evidence="10" id="KW-0408">Iron</keyword>
<dbReference type="PROSITE" id="PS51656">
    <property type="entry name" value="4FE4S"/>
    <property type="match status" value="1"/>
</dbReference>
<dbReference type="PROSITE" id="PS50109">
    <property type="entry name" value="HIS_KIN"/>
    <property type="match status" value="1"/>
</dbReference>
<name>A0A7V2ZLN7_9BACT</name>
<dbReference type="EC" id="2.7.13.3" evidence="2"/>
<dbReference type="SMART" id="SM00388">
    <property type="entry name" value="HisKA"/>
    <property type="match status" value="1"/>
</dbReference>
<dbReference type="GO" id="GO:0051539">
    <property type="term" value="F:4 iron, 4 sulfur cluster binding"/>
    <property type="evidence" value="ECO:0007669"/>
    <property type="project" value="UniProtKB-KW"/>
</dbReference>
<dbReference type="Pfam" id="PF02906">
    <property type="entry name" value="Fe_hyd_lg_C"/>
    <property type="match status" value="1"/>
</dbReference>
<evidence type="ECO:0000256" key="7">
    <source>
        <dbReference type="ARBA" id="ARBA00022741"/>
    </source>
</evidence>
<comment type="catalytic activity">
    <reaction evidence="1">
        <text>ATP + protein L-histidine = ADP + protein N-phospho-L-histidine.</text>
        <dbReference type="EC" id="2.7.13.3"/>
    </reaction>
</comment>
<keyword evidence="8" id="KW-0418">Kinase</keyword>
<keyword evidence="11" id="KW-0902">Two-component regulatory system</keyword>
<dbReference type="SUPFAM" id="SSF54862">
    <property type="entry name" value="4Fe-4S ferredoxins"/>
    <property type="match status" value="1"/>
</dbReference>
<dbReference type="SUPFAM" id="SSF55874">
    <property type="entry name" value="ATPase domain of HSP90 chaperone/DNA topoisomerase II/histidine kinase"/>
    <property type="match status" value="1"/>
</dbReference>
<dbReference type="InterPro" id="IPR036890">
    <property type="entry name" value="HATPase_C_sf"/>
</dbReference>
<dbReference type="Pfam" id="PF02518">
    <property type="entry name" value="HATPase_c"/>
    <property type="match status" value="1"/>
</dbReference>
<evidence type="ECO:0000256" key="5">
    <source>
        <dbReference type="ARBA" id="ARBA00022679"/>
    </source>
</evidence>
<dbReference type="InterPro" id="IPR036097">
    <property type="entry name" value="HisK_dim/P_sf"/>
</dbReference>